<dbReference type="AlphaFoldDB" id="A0A840CL36"/>
<dbReference type="InterPro" id="IPR005801">
    <property type="entry name" value="ADC_synthase"/>
</dbReference>
<organism evidence="2 3">
    <name type="scientific">Dysgonomonas hofstadii</name>
    <dbReference type="NCBI Taxonomy" id="637886"/>
    <lineage>
        <taxon>Bacteria</taxon>
        <taxon>Pseudomonadati</taxon>
        <taxon>Bacteroidota</taxon>
        <taxon>Bacteroidia</taxon>
        <taxon>Bacteroidales</taxon>
        <taxon>Dysgonomonadaceae</taxon>
        <taxon>Dysgonomonas</taxon>
    </lineage>
</organism>
<dbReference type="GO" id="GO:0046820">
    <property type="term" value="F:4-amino-4-deoxychorismate synthase activity"/>
    <property type="evidence" value="ECO:0007669"/>
    <property type="project" value="UniProtKB-EC"/>
</dbReference>
<reference evidence="2 3" key="1">
    <citation type="submission" date="2020-08" db="EMBL/GenBank/DDBJ databases">
        <title>Genomic Encyclopedia of Type Strains, Phase IV (KMG-IV): sequencing the most valuable type-strain genomes for metagenomic binning, comparative biology and taxonomic classification.</title>
        <authorList>
            <person name="Goeker M."/>
        </authorList>
    </citation>
    <scope>NUCLEOTIDE SEQUENCE [LARGE SCALE GENOMIC DNA]</scope>
    <source>
        <strain evidence="2 3">DSM 104969</strain>
    </source>
</reference>
<accession>A0A840CL36</accession>
<keyword evidence="3" id="KW-1185">Reference proteome</keyword>
<dbReference type="SUPFAM" id="SSF56322">
    <property type="entry name" value="ADC synthase"/>
    <property type="match status" value="1"/>
</dbReference>
<dbReference type="InterPro" id="IPR015890">
    <property type="entry name" value="Chorismate_C"/>
</dbReference>
<dbReference type="NCBIfam" id="NF005486">
    <property type="entry name" value="PRK07093.1"/>
    <property type="match status" value="1"/>
</dbReference>
<dbReference type="PRINTS" id="PR00095">
    <property type="entry name" value="ANTSNTHASEI"/>
</dbReference>
<dbReference type="RefSeq" id="WP_183307589.1">
    <property type="nucleotide sequence ID" value="NZ_JACIEP010000008.1"/>
</dbReference>
<dbReference type="PANTHER" id="PTHR11236:SF50">
    <property type="entry name" value="AMINODEOXYCHORISMATE SYNTHASE COMPONENT 1"/>
    <property type="match status" value="1"/>
</dbReference>
<dbReference type="GO" id="GO:0000162">
    <property type="term" value="P:L-tryptophan biosynthetic process"/>
    <property type="evidence" value="ECO:0007669"/>
    <property type="project" value="TreeGrafter"/>
</dbReference>
<feature type="domain" description="Chorismate-utilising enzyme C-terminal" evidence="1">
    <location>
        <begin position="79"/>
        <end position="322"/>
    </location>
</feature>
<proteinExistence type="predicted"/>
<sequence>MYWDSNIEDIRFKMNEYGQTGRPFLFGVNFELTEGFFLDNPLSQSEIFYSMNGLGNDHLLSCMSEYNGILFNCEPINYNDYKEKFDIVHSGLCQGYSYLTNLTIKTPVSFNLSLEDIFIRSNAPYRLLCPDQFVCFSPERFVKISGRRISTNPMKGTIDASIPNAEQVILNDFKETAEHNTIVDLLRNDLSIVADHVQVESFRYIDRIKTNKSEILQVSSEIAGRLREDNYRNYGDIILSMLPAGSVSGAPKEATISIIKEAEKAPRGYYTGVFGYFDGREFDSAVLIRYIERVGDKYFFRSGGGITAYSDSQSEYDEVIKKIYLPIL</sequence>
<evidence type="ECO:0000259" key="1">
    <source>
        <dbReference type="Pfam" id="PF00425"/>
    </source>
</evidence>
<dbReference type="EC" id="2.6.1.85" evidence="2"/>
<gene>
    <name evidence="2" type="ORF">GGR21_002606</name>
</gene>
<dbReference type="Gene3D" id="3.60.120.10">
    <property type="entry name" value="Anthranilate synthase"/>
    <property type="match status" value="1"/>
</dbReference>
<evidence type="ECO:0000313" key="3">
    <source>
        <dbReference type="Proteomes" id="UP000555103"/>
    </source>
</evidence>
<dbReference type="EMBL" id="JACIEP010000008">
    <property type="protein sequence ID" value="MBB4036700.1"/>
    <property type="molecule type" value="Genomic_DNA"/>
</dbReference>
<name>A0A840CL36_9BACT</name>
<keyword evidence="2" id="KW-0808">Transferase</keyword>
<dbReference type="Pfam" id="PF00425">
    <property type="entry name" value="Chorismate_bind"/>
    <property type="match status" value="1"/>
</dbReference>
<dbReference type="InterPro" id="IPR019999">
    <property type="entry name" value="Anth_synth_I-like"/>
</dbReference>
<keyword evidence="2" id="KW-0032">Aminotransferase</keyword>
<comment type="caution">
    <text evidence="2">The sequence shown here is derived from an EMBL/GenBank/DDBJ whole genome shotgun (WGS) entry which is preliminary data.</text>
</comment>
<dbReference type="PANTHER" id="PTHR11236">
    <property type="entry name" value="AMINOBENZOATE/ANTHRANILATE SYNTHASE"/>
    <property type="match status" value="1"/>
</dbReference>
<protein>
    <submittedName>
        <fullName evidence="2">Para-aminobenzoate synthetase component 1</fullName>
        <ecNumber evidence="2">2.6.1.85</ecNumber>
    </submittedName>
</protein>
<evidence type="ECO:0000313" key="2">
    <source>
        <dbReference type="EMBL" id="MBB4036700.1"/>
    </source>
</evidence>
<dbReference type="Proteomes" id="UP000555103">
    <property type="component" value="Unassembled WGS sequence"/>
</dbReference>